<protein>
    <submittedName>
        <fullName evidence="1">Uncharacterized protein</fullName>
    </submittedName>
</protein>
<reference evidence="1 2" key="1">
    <citation type="journal article" date="2022" name="Genome Biol. Evol.">
        <title>The Spruce Budworm Genome: Reconstructing the Evolutionary History of Antifreeze Proteins.</title>
        <authorList>
            <person name="Beliveau C."/>
            <person name="Gagne P."/>
            <person name="Picq S."/>
            <person name="Vernygora O."/>
            <person name="Keeling C.I."/>
            <person name="Pinkney K."/>
            <person name="Doucet D."/>
            <person name="Wen F."/>
            <person name="Johnston J.S."/>
            <person name="Maaroufi H."/>
            <person name="Boyle B."/>
            <person name="Laroche J."/>
            <person name="Dewar K."/>
            <person name="Juretic N."/>
            <person name="Blackburn G."/>
            <person name="Nisole A."/>
            <person name="Brunet B."/>
            <person name="Brandao M."/>
            <person name="Lumley L."/>
            <person name="Duan J."/>
            <person name="Quan G."/>
            <person name="Lucarotti C.J."/>
            <person name="Roe A.D."/>
            <person name="Sperling F.A.H."/>
            <person name="Levesque R.C."/>
            <person name="Cusson M."/>
        </authorList>
    </citation>
    <scope>NUCLEOTIDE SEQUENCE [LARGE SCALE GENOMIC DNA]</scope>
    <source>
        <strain evidence="1">Glfc:IPQL:Cfum</strain>
    </source>
</reference>
<dbReference type="Proteomes" id="UP001064048">
    <property type="component" value="Chromosome 19"/>
</dbReference>
<organism evidence="1 2">
    <name type="scientific">Choristoneura fumiferana</name>
    <name type="common">Spruce budworm moth</name>
    <name type="synonym">Archips fumiferana</name>
    <dbReference type="NCBI Taxonomy" id="7141"/>
    <lineage>
        <taxon>Eukaryota</taxon>
        <taxon>Metazoa</taxon>
        <taxon>Ecdysozoa</taxon>
        <taxon>Arthropoda</taxon>
        <taxon>Hexapoda</taxon>
        <taxon>Insecta</taxon>
        <taxon>Pterygota</taxon>
        <taxon>Neoptera</taxon>
        <taxon>Endopterygota</taxon>
        <taxon>Lepidoptera</taxon>
        <taxon>Glossata</taxon>
        <taxon>Ditrysia</taxon>
        <taxon>Tortricoidea</taxon>
        <taxon>Tortricidae</taxon>
        <taxon>Tortricinae</taxon>
        <taxon>Choristoneura</taxon>
    </lineage>
</organism>
<sequence>MDVTGAKRKGIMHKRRIHRLGGTLGNVQEVREVAKVTEAAADAVAGTVLVKHEHLAGEPIQLHHLGRLGLLVLVRAEGERVLAHLDEHHVAPLPFPPHVLANNVEIKITYQQSIEQQLVFKLLHPKDLLEHVVQLFLAEYALGI</sequence>
<name>A0ACC0JN55_CHOFU</name>
<evidence type="ECO:0000313" key="2">
    <source>
        <dbReference type="Proteomes" id="UP001064048"/>
    </source>
</evidence>
<gene>
    <name evidence="1" type="ORF">MSG28_011407</name>
</gene>
<accession>A0ACC0JN55</accession>
<keyword evidence="2" id="KW-1185">Reference proteome</keyword>
<dbReference type="EMBL" id="CM046119">
    <property type="protein sequence ID" value="KAI8425588.1"/>
    <property type="molecule type" value="Genomic_DNA"/>
</dbReference>
<evidence type="ECO:0000313" key="1">
    <source>
        <dbReference type="EMBL" id="KAI8425588.1"/>
    </source>
</evidence>
<comment type="caution">
    <text evidence="1">The sequence shown here is derived from an EMBL/GenBank/DDBJ whole genome shotgun (WGS) entry which is preliminary data.</text>
</comment>
<proteinExistence type="predicted"/>